<organism evidence="2 3">
    <name type="scientific">Methanobacterium spitsbergense</name>
    <dbReference type="NCBI Taxonomy" id="2874285"/>
    <lineage>
        <taxon>Archaea</taxon>
        <taxon>Methanobacteriati</taxon>
        <taxon>Methanobacteriota</taxon>
        <taxon>Methanomada group</taxon>
        <taxon>Methanobacteria</taxon>
        <taxon>Methanobacteriales</taxon>
        <taxon>Methanobacteriaceae</taxon>
        <taxon>Methanobacterium</taxon>
    </lineage>
</organism>
<dbReference type="AlphaFoldDB" id="A0A8T5UZC3"/>
<name>A0A8T5UZC3_9EURY</name>
<protein>
    <submittedName>
        <fullName evidence="2">Phosphatidylglycerophosphatase A</fullName>
        <ecNumber evidence="2">3.1.3.27</ecNumber>
    </submittedName>
</protein>
<sequence length="358" mass="39932">MKTNICIDDIKIKKDKHTTVFYRDNGFQTIGNSTIGNGIGYVKSIVYHGMENREQPLPYTLGEVNDEEIFKEKNKYLNAIFEFNEVEKPLAAILSPINKINFEAVNTTNITALVNVYPGSKLFLSILLFVNYDLDSKTLVRILKSTIDSKSAALWDMGVINHFSFDPLDLEDNESIIIASTGSAEVVSPELVNELVKDVQINVRQAVKNALSHNGYPKDVVEYMKDVGVEVDDLVDAGMELVVGVEETPEISEKLRKQIYHSLEDLNVVSFIIAGIRLEEDYEKHRVLGVDVDDDPAYLYSDEVFGMSVANQIAGTKAIFNFKRYDEAKPGIISKLGPVLDDVFAGLVAGCMSKIFEV</sequence>
<dbReference type="InterPro" id="IPR036681">
    <property type="entry name" value="PgpA-like_sf"/>
</dbReference>
<evidence type="ECO:0000259" key="1">
    <source>
        <dbReference type="Pfam" id="PF04608"/>
    </source>
</evidence>
<dbReference type="GO" id="GO:0006629">
    <property type="term" value="P:lipid metabolic process"/>
    <property type="evidence" value="ECO:0007669"/>
    <property type="project" value="InterPro"/>
</dbReference>
<proteinExistence type="predicted"/>
<dbReference type="EC" id="3.1.3.27" evidence="2"/>
<keyword evidence="2" id="KW-0378">Hydrolase</keyword>
<accession>A0A8T5UZC3</accession>
<feature type="domain" description="YutG/PgpA" evidence="1">
    <location>
        <begin position="270"/>
        <end position="355"/>
    </location>
</feature>
<dbReference type="Proteomes" id="UP000825933">
    <property type="component" value="Unassembled WGS sequence"/>
</dbReference>
<dbReference type="Gene3D" id="1.10.3760.10">
    <property type="entry name" value="PgpA-like"/>
    <property type="match status" value="1"/>
</dbReference>
<dbReference type="SUPFAM" id="SSF101307">
    <property type="entry name" value="YutG-like"/>
    <property type="match status" value="1"/>
</dbReference>
<dbReference type="GO" id="GO:0008962">
    <property type="term" value="F:phosphatidylglycerophosphatase activity"/>
    <property type="evidence" value="ECO:0007669"/>
    <property type="project" value="UniProtKB-EC"/>
</dbReference>
<dbReference type="RefSeq" id="WP_223790439.1">
    <property type="nucleotide sequence ID" value="NZ_JAIOUQ010000003.1"/>
</dbReference>
<dbReference type="Pfam" id="PF04608">
    <property type="entry name" value="PgpA"/>
    <property type="match status" value="1"/>
</dbReference>
<evidence type="ECO:0000313" key="3">
    <source>
        <dbReference type="Proteomes" id="UP000825933"/>
    </source>
</evidence>
<dbReference type="InterPro" id="IPR007686">
    <property type="entry name" value="YutG/PgpA"/>
</dbReference>
<keyword evidence="3" id="KW-1185">Reference proteome</keyword>
<dbReference type="CDD" id="cd06971">
    <property type="entry name" value="PgpA"/>
    <property type="match status" value="1"/>
</dbReference>
<reference evidence="3" key="1">
    <citation type="journal article" date="2022" name="Microbiol. Resour. Announc.">
        <title>Draft Genome Sequence of a Methanogenic Archaeon from West Spitsbergen Permafrost.</title>
        <authorList>
            <person name="Trubitsyn V."/>
            <person name="Rivkina E."/>
            <person name="Shcherbakova V."/>
        </authorList>
    </citation>
    <scope>NUCLEOTIDE SEQUENCE [LARGE SCALE GENOMIC DNA]</scope>
    <source>
        <strain evidence="3">VT</strain>
    </source>
</reference>
<gene>
    <name evidence="2" type="ORF">K8N75_01690</name>
</gene>
<evidence type="ECO:0000313" key="2">
    <source>
        <dbReference type="EMBL" id="MBZ2164765.1"/>
    </source>
</evidence>
<comment type="caution">
    <text evidence="2">The sequence shown here is derived from an EMBL/GenBank/DDBJ whole genome shotgun (WGS) entry which is preliminary data.</text>
</comment>
<dbReference type="EMBL" id="JAIOUQ010000003">
    <property type="protein sequence ID" value="MBZ2164765.1"/>
    <property type="molecule type" value="Genomic_DNA"/>
</dbReference>